<evidence type="ECO:0000313" key="2">
    <source>
        <dbReference type="Proteomes" id="UP000600071"/>
    </source>
</evidence>
<dbReference type="EMBL" id="DQVR01000004">
    <property type="protein sequence ID" value="HIQ23459.1"/>
    <property type="molecule type" value="Genomic_DNA"/>
</dbReference>
<accession>A0A832ZVE7</accession>
<dbReference type="Proteomes" id="UP000600071">
    <property type="component" value="Unassembled WGS sequence"/>
</dbReference>
<dbReference type="AlphaFoldDB" id="A0A832ZVE7"/>
<sequence>MKNNISDMIESIPRVLGLDNLGIGADSITNGVLAIRNESSCRRLLSEPNATVLRAAGIEVLECGGNTELKLVSRNGIWIRARLPTVVDSCTVSELPLYKPRRDYIGPTYKTISEAIKQFVSVDSRTPVIVDAYVPVTGMQCKPRIGCIPATHYRDQIRLDSGDLIRTGIYKPRIAQPTLLSWIYRRITGGSHTYHVPWICTGGGNNYLAMICTPPAETCRVSISDKGLAALEEGTAIALRLKRCSPPWLYTTYLVGNMLGRTPTRLEVKKPAIWSPTGLVPLYASIARNGKSIAIQFIVWNPSPIAVKHELVIEEYRIRSGWLYTGLSRDWEELVPSFNRVYIPLSRNQLAIVSINGVELPPLLRRKV</sequence>
<name>A0A832ZVE7_9CREN</name>
<gene>
    <name evidence="1" type="ORF">EYH50_00200</name>
</gene>
<reference evidence="1" key="1">
    <citation type="journal article" date="2020" name="ISME J.">
        <title>Gammaproteobacteria mediating utilization of methyl-, sulfur- and petroleum organic compounds in deep ocean hydrothermal plumes.</title>
        <authorList>
            <person name="Zhou Z."/>
            <person name="Liu Y."/>
            <person name="Pan J."/>
            <person name="Cron B.R."/>
            <person name="Toner B.M."/>
            <person name="Anantharaman K."/>
            <person name="Breier J.A."/>
            <person name="Dick G.J."/>
            <person name="Li M."/>
        </authorList>
    </citation>
    <scope>NUCLEOTIDE SEQUENCE</scope>
    <source>
        <strain evidence="1">SZUA-1523</strain>
    </source>
</reference>
<proteinExistence type="predicted"/>
<protein>
    <submittedName>
        <fullName evidence="1">Uncharacterized protein</fullName>
    </submittedName>
</protein>
<evidence type="ECO:0000313" key="1">
    <source>
        <dbReference type="EMBL" id="HIQ23459.1"/>
    </source>
</evidence>
<organism evidence="1 2">
    <name type="scientific">Pyrodictium delaneyi</name>
    <dbReference type="NCBI Taxonomy" id="1273541"/>
    <lineage>
        <taxon>Archaea</taxon>
        <taxon>Thermoproteota</taxon>
        <taxon>Thermoprotei</taxon>
        <taxon>Desulfurococcales</taxon>
        <taxon>Pyrodictiaceae</taxon>
        <taxon>Pyrodictium</taxon>
    </lineage>
</organism>
<comment type="caution">
    <text evidence="1">The sequence shown here is derived from an EMBL/GenBank/DDBJ whole genome shotgun (WGS) entry which is preliminary data.</text>
</comment>